<dbReference type="SUPFAM" id="SSF48452">
    <property type="entry name" value="TPR-like"/>
    <property type="match status" value="1"/>
</dbReference>
<feature type="transmembrane region" description="Helical" evidence="2">
    <location>
        <begin position="283"/>
        <end position="303"/>
    </location>
</feature>
<dbReference type="RefSeq" id="WP_225689328.1">
    <property type="nucleotide sequence ID" value="NZ_JAERSE020000003.1"/>
</dbReference>
<reference evidence="3 4" key="1">
    <citation type="submission" date="2021-09" db="EMBL/GenBank/DDBJ databases">
        <title>Genome sequencing and assembly of Chryseobacterium sp. RG1.</title>
        <authorList>
            <person name="Chhetri G."/>
        </authorList>
    </citation>
    <scope>NUCLEOTIDE SEQUENCE [LARGE SCALE GENOMIC DNA]</scope>
    <source>
        <strain evidence="3 4">RG1</strain>
    </source>
</reference>
<accession>A0ABS8A2W4</accession>
<sequence>MRKSFFSLIFGVLFSIPVLGCLNGESLRLENGSVLYEDYEGYVPYGHQFRDNQELMRILASLEQNYKETGKIEYLSDKGLILIIQGKYKEAIDLYKKIEQLQPDRYSTASNIGTAYELTGNNSEALQWIEKAVKISPESHFHSEWIHINILKAKIKGEHYITSKFLIGQDFSNKKYPVSNLEKEELFKLRGMIYYQLNERISFVKPKDKIVAQLLFDLGNISYLFGEKGEALETYKIAKEYGFDQPVLKERMALYSPPVVDHLERKAIRAIKHETKPTRKARLIGIFVSVFALIFSGLIVFGFRKKISLVMK</sequence>
<dbReference type="Gene3D" id="1.25.40.10">
    <property type="entry name" value="Tetratricopeptide repeat domain"/>
    <property type="match status" value="1"/>
</dbReference>
<feature type="repeat" description="TPR" evidence="1">
    <location>
        <begin position="72"/>
        <end position="105"/>
    </location>
</feature>
<dbReference type="PROSITE" id="PS50005">
    <property type="entry name" value="TPR"/>
    <property type="match status" value="2"/>
</dbReference>
<evidence type="ECO:0000256" key="1">
    <source>
        <dbReference type="PROSITE-ProRule" id="PRU00339"/>
    </source>
</evidence>
<keyword evidence="2" id="KW-0812">Transmembrane</keyword>
<gene>
    <name evidence="3" type="ORF">JI747_013020</name>
</gene>
<dbReference type="EMBL" id="JAERSE020000003">
    <property type="protein sequence ID" value="MCA6068110.1"/>
    <property type="molecule type" value="Genomic_DNA"/>
</dbReference>
<dbReference type="InterPro" id="IPR019734">
    <property type="entry name" value="TPR_rpt"/>
</dbReference>
<comment type="caution">
    <text evidence="3">The sequence shown here is derived from an EMBL/GenBank/DDBJ whole genome shotgun (WGS) entry which is preliminary data.</text>
</comment>
<dbReference type="Proteomes" id="UP000618240">
    <property type="component" value="Unassembled WGS sequence"/>
</dbReference>
<keyword evidence="1" id="KW-0802">TPR repeat</keyword>
<protein>
    <submittedName>
        <fullName evidence="3">Tetratricopeptide repeat protein</fullName>
    </submittedName>
</protein>
<evidence type="ECO:0000313" key="3">
    <source>
        <dbReference type="EMBL" id="MCA6068110.1"/>
    </source>
</evidence>
<name>A0ABS8A2W4_9FLAO</name>
<dbReference type="Pfam" id="PF14559">
    <property type="entry name" value="TPR_19"/>
    <property type="match status" value="1"/>
</dbReference>
<organism evidence="3 4">
    <name type="scientific">Chryseobacterium tagetis</name>
    <dbReference type="NCBI Taxonomy" id="2801334"/>
    <lineage>
        <taxon>Bacteria</taxon>
        <taxon>Pseudomonadati</taxon>
        <taxon>Bacteroidota</taxon>
        <taxon>Flavobacteriia</taxon>
        <taxon>Flavobacteriales</taxon>
        <taxon>Weeksellaceae</taxon>
        <taxon>Chryseobacterium group</taxon>
        <taxon>Chryseobacterium</taxon>
    </lineage>
</organism>
<keyword evidence="2" id="KW-0472">Membrane</keyword>
<dbReference type="InterPro" id="IPR011990">
    <property type="entry name" value="TPR-like_helical_dom_sf"/>
</dbReference>
<evidence type="ECO:0000313" key="4">
    <source>
        <dbReference type="Proteomes" id="UP000618240"/>
    </source>
</evidence>
<feature type="repeat" description="TPR" evidence="1">
    <location>
        <begin position="106"/>
        <end position="139"/>
    </location>
</feature>
<dbReference type="SMART" id="SM00028">
    <property type="entry name" value="TPR"/>
    <property type="match status" value="3"/>
</dbReference>
<keyword evidence="4" id="KW-1185">Reference proteome</keyword>
<keyword evidence="2" id="KW-1133">Transmembrane helix</keyword>
<evidence type="ECO:0000256" key="2">
    <source>
        <dbReference type="SAM" id="Phobius"/>
    </source>
</evidence>
<proteinExistence type="predicted"/>